<proteinExistence type="predicted"/>
<name>A0A8H3LQR5_9GLOM</name>
<accession>A0A8H3LQR5</accession>
<organism evidence="1 2">
    <name type="scientific">Rhizophagus clarus</name>
    <dbReference type="NCBI Taxonomy" id="94130"/>
    <lineage>
        <taxon>Eukaryota</taxon>
        <taxon>Fungi</taxon>
        <taxon>Fungi incertae sedis</taxon>
        <taxon>Mucoromycota</taxon>
        <taxon>Glomeromycotina</taxon>
        <taxon>Glomeromycetes</taxon>
        <taxon>Glomerales</taxon>
        <taxon>Glomeraceae</taxon>
        <taxon>Rhizophagus</taxon>
    </lineage>
</organism>
<protein>
    <submittedName>
        <fullName evidence="1">Uncharacterized protein</fullName>
    </submittedName>
</protein>
<comment type="caution">
    <text evidence="1">The sequence shown here is derived from an EMBL/GenBank/DDBJ whole genome shotgun (WGS) entry which is preliminary data.</text>
</comment>
<gene>
    <name evidence="1" type="ORF">RCL2_001702000</name>
</gene>
<dbReference type="Proteomes" id="UP000615446">
    <property type="component" value="Unassembled WGS sequence"/>
</dbReference>
<evidence type="ECO:0000313" key="2">
    <source>
        <dbReference type="Proteomes" id="UP000615446"/>
    </source>
</evidence>
<dbReference type="AlphaFoldDB" id="A0A8H3LQR5"/>
<reference evidence="1" key="1">
    <citation type="submission" date="2019-10" db="EMBL/GenBank/DDBJ databases">
        <title>Conservation and host-specific expression of non-tandemly repeated heterogenous ribosome RNA gene in arbuscular mycorrhizal fungi.</title>
        <authorList>
            <person name="Maeda T."/>
            <person name="Kobayashi Y."/>
            <person name="Nakagawa T."/>
            <person name="Ezawa T."/>
            <person name="Yamaguchi K."/>
            <person name="Bino T."/>
            <person name="Nishimoto Y."/>
            <person name="Shigenobu S."/>
            <person name="Kawaguchi M."/>
        </authorList>
    </citation>
    <scope>NUCLEOTIDE SEQUENCE</scope>
    <source>
        <strain evidence="1">HR1</strain>
    </source>
</reference>
<sequence>MSERSLSNKCQWNLRISLPGWALPWLAKVFDGFHFFFVENPRSREEKLFLKIRRIKKVVNVMLLSSLNQFMSMINVKMRKNLFELIDHLGNRAEIDHELHIFDIVSHNDDEYD</sequence>
<dbReference type="EMBL" id="BLAL01000193">
    <property type="protein sequence ID" value="GES90150.1"/>
    <property type="molecule type" value="Genomic_DNA"/>
</dbReference>
<evidence type="ECO:0000313" key="1">
    <source>
        <dbReference type="EMBL" id="GES90150.1"/>
    </source>
</evidence>